<evidence type="ECO:0000256" key="2">
    <source>
        <dbReference type="ARBA" id="ARBA00008834"/>
    </source>
</evidence>
<evidence type="ECO:0000256" key="8">
    <source>
        <dbReference type="PROSITE-ProRule" id="PRU10052"/>
    </source>
</evidence>
<protein>
    <submittedName>
        <fullName evidence="11">Polygalacturonase QRT2</fullName>
    </submittedName>
</protein>
<proteinExistence type="inferred from homology"/>
<dbReference type="GO" id="GO:0004553">
    <property type="term" value="F:hydrolase activity, hydrolyzing O-glycosyl compounds"/>
    <property type="evidence" value="ECO:0007669"/>
    <property type="project" value="UniProtKB-ARBA"/>
</dbReference>
<name>A0ABD1TFX3_9LAMI</name>
<keyword evidence="10" id="KW-0732">Signal</keyword>
<evidence type="ECO:0000256" key="6">
    <source>
        <dbReference type="ARBA" id="ARBA00023295"/>
    </source>
</evidence>
<sequence>MVFFVILLTILVSSPSCFSSDCRNLKNAEARRVNHQANKFRKLTKGMINSTRAVSIQTVNVDDFGAKADGRTDDSQAFQKAWDKACGSSQLSLILIPNRTYYMNPINLSGPCKSALKLEALTFSKCTNLRVTNLRITNPQQMHVNFQDCKNVEASNLTLTAPEKSPNTDGIHVSGTQNISIKNSVIKTGDDCISIVSGSRNVQATGIVCGPGHGISIGSLGKNGATDQVSNVSVNGATISGTTNGLRIKTWQKSAVQVENVMYKNIRGTSASEVAMKFDCSETIACKGIVLQNVNLTGQAGRIAKATCNNLKLDYRVASISPRCPLDQGKIDIALFVNINYLHEIRDLCSTYY</sequence>
<evidence type="ECO:0000256" key="1">
    <source>
        <dbReference type="ARBA" id="ARBA00004191"/>
    </source>
</evidence>
<dbReference type="GO" id="GO:0071555">
    <property type="term" value="P:cell wall organization"/>
    <property type="evidence" value="ECO:0007669"/>
    <property type="project" value="UniProtKB-KW"/>
</dbReference>
<dbReference type="AlphaFoldDB" id="A0ABD1TFX3"/>
<dbReference type="InterPro" id="IPR000743">
    <property type="entry name" value="Glyco_hydro_28"/>
</dbReference>
<dbReference type="InterPro" id="IPR012334">
    <property type="entry name" value="Pectin_lyas_fold"/>
</dbReference>
<evidence type="ECO:0000256" key="3">
    <source>
        <dbReference type="ARBA" id="ARBA00022512"/>
    </source>
</evidence>
<accession>A0ABD1TFX3</accession>
<dbReference type="SUPFAM" id="SSF51126">
    <property type="entry name" value="Pectin lyase-like"/>
    <property type="match status" value="1"/>
</dbReference>
<gene>
    <name evidence="11" type="ORF">Adt_17237</name>
</gene>
<keyword evidence="5 9" id="KW-0378">Hydrolase</keyword>
<reference evidence="12" key="1">
    <citation type="submission" date="2024-07" db="EMBL/GenBank/DDBJ databases">
        <title>Two chromosome-level genome assemblies of Korean endemic species Abeliophyllum distichum and Forsythia ovata (Oleaceae).</title>
        <authorList>
            <person name="Jang H."/>
        </authorList>
    </citation>
    <scope>NUCLEOTIDE SEQUENCE [LARGE SCALE GENOMIC DNA]</scope>
</reference>
<keyword evidence="12" id="KW-1185">Reference proteome</keyword>
<evidence type="ECO:0000256" key="5">
    <source>
        <dbReference type="ARBA" id="ARBA00022801"/>
    </source>
</evidence>
<dbReference type="PROSITE" id="PS00502">
    <property type="entry name" value="POLYGALACTURONASE"/>
    <property type="match status" value="1"/>
</dbReference>
<dbReference type="InterPro" id="IPR011050">
    <property type="entry name" value="Pectin_lyase_fold/virulence"/>
</dbReference>
<evidence type="ECO:0000256" key="9">
    <source>
        <dbReference type="RuleBase" id="RU361169"/>
    </source>
</evidence>
<evidence type="ECO:0000256" key="4">
    <source>
        <dbReference type="ARBA" id="ARBA00022525"/>
    </source>
</evidence>
<comment type="similarity">
    <text evidence="2 9">Belongs to the glycosyl hydrolase 28 family.</text>
</comment>
<keyword evidence="3" id="KW-0134">Cell wall</keyword>
<dbReference type="Gene3D" id="2.160.20.10">
    <property type="entry name" value="Single-stranded right-handed beta-helix, Pectin lyase-like"/>
    <property type="match status" value="2"/>
</dbReference>
<dbReference type="InterPro" id="IPR006626">
    <property type="entry name" value="PbH1"/>
</dbReference>
<dbReference type="PANTHER" id="PTHR31375">
    <property type="match status" value="1"/>
</dbReference>
<keyword evidence="7" id="KW-0961">Cell wall biogenesis/degradation</keyword>
<comment type="subcellular location">
    <subcellularLocation>
        <location evidence="1">Secreted</location>
        <location evidence="1">Cell wall</location>
    </subcellularLocation>
</comment>
<feature type="chain" id="PRO_5044802956" evidence="10">
    <location>
        <begin position="20"/>
        <end position="353"/>
    </location>
</feature>
<evidence type="ECO:0000256" key="7">
    <source>
        <dbReference type="ARBA" id="ARBA00023316"/>
    </source>
</evidence>
<dbReference type="EMBL" id="JBFOLK010000005">
    <property type="protein sequence ID" value="KAL2511637.1"/>
    <property type="molecule type" value="Genomic_DNA"/>
</dbReference>
<evidence type="ECO:0000256" key="10">
    <source>
        <dbReference type="SAM" id="SignalP"/>
    </source>
</evidence>
<keyword evidence="6 9" id="KW-0326">Glycosidase</keyword>
<feature type="signal peptide" evidence="10">
    <location>
        <begin position="1"/>
        <end position="19"/>
    </location>
</feature>
<evidence type="ECO:0000313" key="11">
    <source>
        <dbReference type="EMBL" id="KAL2511637.1"/>
    </source>
</evidence>
<dbReference type="SMART" id="SM00710">
    <property type="entry name" value="PbH1"/>
    <property type="match status" value="4"/>
</dbReference>
<comment type="caution">
    <text evidence="11">The sequence shown here is derived from an EMBL/GenBank/DDBJ whole genome shotgun (WGS) entry which is preliminary data.</text>
</comment>
<keyword evidence="4" id="KW-0964">Secreted</keyword>
<evidence type="ECO:0000313" key="12">
    <source>
        <dbReference type="Proteomes" id="UP001604336"/>
    </source>
</evidence>
<dbReference type="Pfam" id="PF00295">
    <property type="entry name" value="Glyco_hydro_28"/>
    <property type="match status" value="1"/>
</dbReference>
<organism evidence="11 12">
    <name type="scientific">Abeliophyllum distichum</name>
    <dbReference type="NCBI Taxonomy" id="126358"/>
    <lineage>
        <taxon>Eukaryota</taxon>
        <taxon>Viridiplantae</taxon>
        <taxon>Streptophyta</taxon>
        <taxon>Embryophyta</taxon>
        <taxon>Tracheophyta</taxon>
        <taxon>Spermatophyta</taxon>
        <taxon>Magnoliopsida</taxon>
        <taxon>eudicotyledons</taxon>
        <taxon>Gunneridae</taxon>
        <taxon>Pentapetalae</taxon>
        <taxon>asterids</taxon>
        <taxon>lamiids</taxon>
        <taxon>Lamiales</taxon>
        <taxon>Oleaceae</taxon>
        <taxon>Forsythieae</taxon>
        <taxon>Abeliophyllum</taxon>
    </lineage>
</organism>
<feature type="active site" evidence="8">
    <location>
        <position position="213"/>
    </location>
</feature>
<dbReference type="Proteomes" id="UP001604336">
    <property type="component" value="Unassembled WGS sequence"/>
</dbReference>